<keyword evidence="1" id="KW-0732">Signal</keyword>
<feature type="chain" id="PRO_5022183367" evidence="1">
    <location>
        <begin position="19"/>
        <end position="168"/>
    </location>
</feature>
<evidence type="ECO:0000313" key="2">
    <source>
        <dbReference type="EMBL" id="SMO60084.1"/>
    </source>
</evidence>
<dbReference type="Proteomes" id="UP000319040">
    <property type="component" value="Unassembled WGS sequence"/>
</dbReference>
<accession>A0A521CKX9</accession>
<evidence type="ECO:0000256" key="1">
    <source>
        <dbReference type="SAM" id="SignalP"/>
    </source>
</evidence>
<gene>
    <name evidence="2" type="ORF">SAMN06265379_103251</name>
</gene>
<reference evidence="2 3" key="1">
    <citation type="submission" date="2017-05" db="EMBL/GenBank/DDBJ databases">
        <authorList>
            <person name="Varghese N."/>
            <person name="Submissions S."/>
        </authorList>
    </citation>
    <scope>NUCLEOTIDE SEQUENCE [LARGE SCALE GENOMIC DNA]</scope>
    <source>
        <strain evidence="2 3">DSM 27040</strain>
    </source>
</reference>
<dbReference type="RefSeq" id="WP_142532951.1">
    <property type="nucleotide sequence ID" value="NZ_FXTB01000003.1"/>
</dbReference>
<dbReference type="OrthoDB" id="1121544at2"/>
<sequence>MRVLLILSFFCISIGVHAQKSALIFLNQAERKAVQIPKGGMMVVQYRGYLKQMELKSNSLIQVNDSMIVMGKPRLFADAVDLTHIRISDITGFRKVSVGSQLLKTVLTVGATLGSYYALRNNGDKLSSTQQLLLSSGAGLLTNISLKFIFPQNRIKHKTKDGWVLLVR</sequence>
<keyword evidence="3" id="KW-1185">Reference proteome</keyword>
<dbReference type="AlphaFoldDB" id="A0A521CKX9"/>
<dbReference type="EMBL" id="FXTB01000003">
    <property type="protein sequence ID" value="SMO60084.1"/>
    <property type="molecule type" value="Genomic_DNA"/>
</dbReference>
<proteinExistence type="predicted"/>
<feature type="signal peptide" evidence="1">
    <location>
        <begin position="1"/>
        <end position="18"/>
    </location>
</feature>
<name>A0A521CKX9_SACCC</name>
<protein>
    <submittedName>
        <fullName evidence="2">Uncharacterized protein</fullName>
    </submittedName>
</protein>
<organism evidence="2 3">
    <name type="scientific">Saccharicrinis carchari</name>
    <dbReference type="NCBI Taxonomy" id="1168039"/>
    <lineage>
        <taxon>Bacteria</taxon>
        <taxon>Pseudomonadati</taxon>
        <taxon>Bacteroidota</taxon>
        <taxon>Bacteroidia</taxon>
        <taxon>Marinilabiliales</taxon>
        <taxon>Marinilabiliaceae</taxon>
        <taxon>Saccharicrinis</taxon>
    </lineage>
</organism>
<evidence type="ECO:0000313" key="3">
    <source>
        <dbReference type="Proteomes" id="UP000319040"/>
    </source>
</evidence>